<dbReference type="PANTHER" id="PTHR23023">
    <property type="entry name" value="DIMETHYLANILINE MONOOXYGENASE"/>
    <property type="match status" value="1"/>
</dbReference>
<name>A0A433A115_9FUNG</name>
<organism evidence="7 8">
    <name type="scientific">Jimgerdemannia flammicorona</name>
    <dbReference type="NCBI Taxonomy" id="994334"/>
    <lineage>
        <taxon>Eukaryota</taxon>
        <taxon>Fungi</taxon>
        <taxon>Fungi incertae sedis</taxon>
        <taxon>Mucoromycota</taxon>
        <taxon>Mucoromycotina</taxon>
        <taxon>Endogonomycetes</taxon>
        <taxon>Endogonales</taxon>
        <taxon>Endogonaceae</taxon>
        <taxon>Jimgerdemannia</taxon>
    </lineage>
</organism>
<protein>
    <submittedName>
        <fullName evidence="7">Flavin-binding monooxygenase-like-domain-containing protein</fullName>
    </submittedName>
</protein>
<keyword evidence="3" id="KW-0285">Flavoprotein</keyword>
<dbReference type="Gene3D" id="3.50.50.60">
    <property type="entry name" value="FAD/NAD(P)-binding domain"/>
    <property type="match status" value="1"/>
</dbReference>
<dbReference type="Proteomes" id="UP000268093">
    <property type="component" value="Unassembled WGS sequence"/>
</dbReference>
<comment type="similarity">
    <text evidence="2">Belongs to the FMO family.</text>
</comment>
<dbReference type="GO" id="GO:0050661">
    <property type="term" value="F:NADP binding"/>
    <property type="evidence" value="ECO:0007669"/>
    <property type="project" value="InterPro"/>
</dbReference>
<evidence type="ECO:0000256" key="2">
    <source>
        <dbReference type="ARBA" id="ARBA00009183"/>
    </source>
</evidence>
<accession>A0A433A115</accession>
<keyword evidence="8" id="KW-1185">Reference proteome</keyword>
<evidence type="ECO:0000313" key="8">
    <source>
        <dbReference type="Proteomes" id="UP000268093"/>
    </source>
</evidence>
<evidence type="ECO:0000256" key="5">
    <source>
        <dbReference type="ARBA" id="ARBA00022857"/>
    </source>
</evidence>
<dbReference type="EMBL" id="RBNI01022292">
    <property type="protein sequence ID" value="RUO96265.1"/>
    <property type="molecule type" value="Genomic_DNA"/>
</dbReference>
<sequence length="298" mass="34622">MVVIYGPLRGPLKPRHGFFSAHVTINSDLMGKIETGRIIVKPNIKRFLKGKGVEFEDGSIEEGIDLVYYCTGYHIEFPFLEREILNGGRDDVDLEYNEVWLYKNIFPPKYENIAFIGLVQPLGTSRRSFLFSKKKNRVYHLAADPSTSTGAIMPISEIQSRYALSLWLGRLGAPPTILDMNAAIDRTRRHLQRTYVRSPRHTIQVFYHAYMDMLADDLGCKPTLFRLGREFEWNWRLIWSVYNGPQTPCQYRLLGEQKWAGAKRAVEEYSGYKWEGKHGDEKNGFWFSRMPEINKKDQ</sequence>
<keyword evidence="5" id="KW-0521">NADP</keyword>
<evidence type="ECO:0000256" key="6">
    <source>
        <dbReference type="ARBA" id="ARBA00023002"/>
    </source>
</evidence>
<comment type="cofactor">
    <cofactor evidence="1">
        <name>FAD</name>
        <dbReference type="ChEBI" id="CHEBI:57692"/>
    </cofactor>
</comment>
<dbReference type="InterPro" id="IPR000960">
    <property type="entry name" value="Flavin_mOase"/>
</dbReference>
<dbReference type="AlphaFoldDB" id="A0A433A115"/>
<comment type="caution">
    <text evidence="7">The sequence shown here is derived from an EMBL/GenBank/DDBJ whole genome shotgun (WGS) entry which is preliminary data.</text>
</comment>
<reference evidence="7 8" key="1">
    <citation type="journal article" date="2018" name="New Phytol.">
        <title>Phylogenomics of Endogonaceae and evolution of mycorrhizas within Mucoromycota.</title>
        <authorList>
            <person name="Chang Y."/>
            <person name="Desiro A."/>
            <person name="Na H."/>
            <person name="Sandor L."/>
            <person name="Lipzen A."/>
            <person name="Clum A."/>
            <person name="Barry K."/>
            <person name="Grigoriev I.V."/>
            <person name="Martin F.M."/>
            <person name="Stajich J.E."/>
            <person name="Smith M.E."/>
            <person name="Bonito G."/>
            <person name="Spatafora J.W."/>
        </authorList>
    </citation>
    <scope>NUCLEOTIDE SEQUENCE [LARGE SCALE GENOMIC DNA]</scope>
    <source>
        <strain evidence="7 8">GMNB39</strain>
    </source>
</reference>
<dbReference type="InterPro" id="IPR020946">
    <property type="entry name" value="Flavin_mOase-like"/>
</dbReference>
<dbReference type="SUPFAM" id="SSF51905">
    <property type="entry name" value="FAD/NAD(P)-binding domain"/>
    <property type="match status" value="1"/>
</dbReference>
<dbReference type="InterPro" id="IPR036188">
    <property type="entry name" value="FAD/NAD-bd_sf"/>
</dbReference>
<proteinExistence type="inferred from homology"/>
<keyword evidence="7" id="KW-0503">Monooxygenase</keyword>
<dbReference type="Pfam" id="PF00743">
    <property type="entry name" value="FMO-like"/>
    <property type="match status" value="2"/>
</dbReference>
<dbReference type="InterPro" id="IPR050346">
    <property type="entry name" value="FMO-like"/>
</dbReference>
<dbReference type="FunFam" id="3.50.50.60:FF:000023">
    <property type="entry name" value="Dimethylaniline monooxygenase [N-oxide-forming]"/>
    <property type="match status" value="1"/>
</dbReference>
<keyword evidence="6" id="KW-0560">Oxidoreductase</keyword>
<evidence type="ECO:0000256" key="1">
    <source>
        <dbReference type="ARBA" id="ARBA00001974"/>
    </source>
</evidence>
<gene>
    <name evidence="7" type="ORF">BC936DRAFT_142309</name>
</gene>
<dbReference type="GO" id="GO:0004499">
    <property type="term" value="F:N,N-dimethylaniline monooxygenase activity"/>
    <property type="evidence" value="ECO:0007669"/>
    <property type="project" value="InterPro"/>
</dbReference>
<dbReference type="GO" id="GO:0050660">
    <property type="term" value="F:flavin adenine dinucleotide binding"/>
    <property type="evidence" value="ECO:0007669"/>
    <property type="project" value="InterPro"/>
</dbReference>
<dbReference type="PIRSF" id="PIRSF000332">
    <property type="entry name" value="FMO"/>
    <property type="match status" value="1"/>
</dbReference>
<evidence type="ECO:0000256" key="3">
    <source>
        <dbReference type="ARBA" id="ARBA00022630"/>
    </source>
</evidence>
<evidence type="ECO:0000256" key="4">
    <source>
        <dbReference type="ARBA" id="ARBA00022827"/>
    </source>
</evidence>
<dbReference type="OrthoDB" id="66881at2759"/>
<keyword evidence="4" id="KW-0274">FAD</keyword>
<evidence type="ECO:0000313" key="7">
    <source>
        <dbReference type="EMBL" id="RUO96265.1"/>
    </source>
</evidence>